<sequence>MANRVSASITLGGTLSPYAYEALTALITAEALSTEWDGEPFEADHHIPGTALSLFAHEVANGRFEALEAWCAEHGIAFARWSGAYPSQWGAERVVFTGAGEPISYPVDEDDYVVIGRAALERLASFDAVLAYFDAADFVVPPLVVGDAAPFPQEPLARPGFDETVSS</sequence>
<dbReference type="RefSeq" id="WP_048938252.1">
    <property type="nucleotide sequence ID" value="NZ_CP020926.1"/>
</dbReference>
<organism evidence="1 3">
    <name type="scientific">Sphingobium yanoikuyae</name>
    <name type="common">Sphingomonas yanoikuyae</name>
    <dbReference type="NCBI Taxonomy" id="13690"/>
    <lineage>
        <taxon>Bacteria</taxon>
        <taxon>Pseudomonadati</taxon>
        <taxon>Pseudomonadota</taxon>
        <taxon>Alphaproteobacteria</taxon>
        <taxon>Sphingomonadales</taxon>
        <taxon>Sphingomonadaceae</taxon>
        <taxon>Sphingobium</taxon>
    </lineage>
</organism>
<name>A0A0J9CZ44_SPHYA</name>
<evidence type="ECO:0000313" key="3">
    <source>
        <dbReference type="Proteomes" id="UP000037029"/>
    </source>
</evidence>
<dbReference type="AlphaFoldDB" id="A0A0J9CZ44"/>
<proteinExistence type="predicted"/>
<geneLocation type="plasmid" evidence="4">
    <name>p-b-sy</name>
</geneLocation>
<reference evidence="1 3" key="1">
    <citation type="submission" date="2017-04" db="EMBL/GenBank/DDBJ databases">
        <title>Characterization, genome and methylation analysis of a phthalic acid esters degrading strain Sphingobium yanoikuyae SHJ.</title>
        <authorList>
            <person name="Feng L."/>
        </authorList>
    </citation>
    <scope>NUCLEOTIDE SEQUENCE [LARGE SCALE GENOMIC DNA]</scope>
    <source>
        <strain evidence="1 3">SHJ</strain>
        <plasmid evidence="3">Plasmid pses220</plasmid>
        <plasmid evidence="1">pSES220</plasmid>
    </source>
</reference>
<geneLocation type="plasmid" evidence="1">
    <name>pSES220</name>
</geneLocation>
<accession>A0A0J9CZ44</accession>
<gene>
    <name evidence="1" type="ORF">BV87_25285</name>
    <name evidence="2" type="ORF">HH800_27310</name>
</gene>
<dbReference type="Proteomes" id="UP000502611">
    <property type="component" value="Plasmid p-B-Sy"/>
</dbReference>
<dbReference type="EMBL" id="CP020926">
    <property type="protein sequence ID" value="ATP21785.1"/>
    <property type="molecule type" value="Genomic_DNA"/>
</dbReference>
<dbReference type="EMBL" id="CP053023">
    <property type="protein sequence ID" value="QJR05973.1"/>
    <property type="molecule type" value="Genomic_DNA"/>
</dbReference>
<evidence type="ECO:0000313" key="4">
    <source>
        <dbReference type="Proteomes" id="UP000502611"/>
    </source>
</evidence>
<dbReference type="Proteomes" id="UP000037029">
    <property type="component" value="Plasmid pses220"/>
</dbReference>
<geneLocation type="plasmid" evidence="3">
    <name>pses220</name>
</geneLocation>
<evidence type="ECO:0000313" key="2">
    <source>
        <dbReference type="EMBL" id="QJR05973.1"/>
    </source>
</evidence>
<evidence type="ECO:0000313" key="1">
    <source>
        <dbReference type="EMBL" id="ATP21785.1"/>
    </source>
</evidence>
<dbReference type="GeneID" id="39501957"/>
<geneLocation type="plasmid" evidence="2">
    <name>p-B-Sy</name>
</geneLocation>
<keyword evidence="1" id="KW-0614">Plasmid</keyword>
<reference evidence="2 4" key="2">
    <citation type="submission" date="2020-04" db="EMBL/GenBank/DDBJ databases">
        <title>The Whole Genome Analysis of High salt-tolerant Sphingobium yanoikuyae YC-XJ2 with Aryl organophosphorus flame retardants (aryl-OPFRs)-degrading capacity and characteristics of Related phosphotriesterase.</title>
        <authorList>
            <person name="Li X."/>
        </authorList>
    </citation>
    <scope>NUCLEOTIDE SEQUENCE [LARGE SCALE GENOMIC DNA]</scope>
    <source>
        <strain evidence="2 4">YC-XJ2</strain>
        <plasmid evidence="4">p-b-sy</plasmid>
        <plasmid evidence="2">p-B-Sy</plasmid>
    </source>
</reference>
<protein>
    <submittedName>
        <fullName evidence="1">Uncharacterized protein</fullName>
    </submittedName>
</protein>